<proteinExistence type="predicted"/>
<dbReference type="EMBL" id="JAYLLN010000010">
    <property type="protein sequence ID" value="MEI5984432.1"/>
    <property type="molecule type" value="Genomic_DNA"/>
</dbReference>
<evidence type="ECO:0000313" key="1">
    <source>
        <dbReference type="EMBL" id="MEI5984432.1"/>
    </source>
</evidence>
<evidence type="ECO:0000313" key="2">
    <source>
        <dbReference type="Proteomes" id="UP001363035"/>
    </source>
</evidence>
<dbReference type="Proteomes" id="UP001363035">
    <property type="component" value="Unassembled WGS sequence"/>
</dbReference>
<gene>
    <name evidence="1" type="ORF">VJ786_05900</name>
</gene>
<accession>A0ABU8I4I8</accession>
<comment type="caution">
    <text evidence="1">The sequence shown here is derived from an EMBL/GenBank/DDBJ whole genome shotgun (WGS) entry which is preliminary data.</text>
</comment>
<sequence length="258" mass="29693">MSELNSYKLSRDWFDFVHLNPDKVTGNHTALYMWLVELNNRLQWREKFNITTRECMDGMSAKSRNTYSKCLQELIDWGFVIMLVKSHNQHQCNVISLLKNCASTDTSTDTSTVATTVAITHTIHKTKKQPKSIKLSKEEFSKSLIKEGADPQHVNDWIAALEEKTVSFTFSFLEGFKEKCINQNYPIPLAVKKCAQFQWKSFDKDWLKEESKIKEGMIDLGDGIFLSLSDIKQMPISDRETLYKKGLIDKKLANIPGL</sequence>
<protein>
    <submittedName>
        <fullName evidence="1">Uncharacterized protein</fullName>
    </submittedName>
</protein>
<keyword evidence="2" id="KW-1185">Reference proteome</keyword>
<reference evidence="1 2" key="1">
    <citation type="submission" date="2024-01" db="EMBL/GenBank/DDBJ databases">
        <title>Sphingobacterium tenebrionis sp. nov., a novel endophyte isolated from tenebrio molitor intestines.</title>
        <authorList>
            <person name="Zhang C."/>
        </authorList>
    </citation>
    <scope>NUCLEOTIDE SEQUENCE [LARGE SCALE GENOMIC DNA]</scope>
    <source>
        <strain evidence="1 2">PU5-4</strain>
    </source>
</reference>
<organism evidence="1 2">
    <name type="scientific">Sphingobacterium tenebrionis</name>
    <dbReference type="NCBI Taxonomy" id="3111775"/>
    <lineage>
        <taxon>Bacteria</taxon>
        <taxon>Pseudomonadati</taxon>
        <taxon>Bacteroidota</taxon>
        <taxon>Sphingobacteriia</taxon>
        <taxon>Sphingobacteriales</taxon>
        <taxon>Sphingobacteriaceae</taxon>
        <taxon>Sphingobacterium</taxon>
    </lineage>
</organism>
<name>A0ABU8I4I8_9SPHI</name>
<dbReference type="RefSeq" id="WP_134776574.1">
    <property type="nucleotide sequence ID" value="NZ_JAYLLN010000010.1"/>
</dbReference>